<name>A0A1Y6BEN1_9NEIS</name>
<accession>A0A1Y6BEN1</accession>
<dbReference type="RefSeq" id="WP_085275293.1">
    <property type="nucleotide sequence ID" value="NZ_FXAG01000004.1"/>
</dbReference>
<keyword evidence="2" id="KW-0479">Metal-binding</keyword>
<evidence type="ECO:0000313" key="7">
    <source>
        <dbReference type="Proteomes" id="UP000192920"/>
    </source>
</evidence>
<dbReference type="Gene3D" id="2.60.120.10">
    <property type="entry name" value="Jelly Rolls"/>
    <property type="match status" value="2"/>
</dbReference>
<dbReference type="PANTHER" id="PTHR43212">
    <property type="entry name" value="QUERCETIN 2,3-DIOXYGENASE"/>
    <property type="match status" value="1"/>
</dbReference>
<reference evidence="7" key="1">
    <citation type="submission" date="2017-04" db="EMBL/GenBank/DDBJ databases">
        <authorList>
            <person name="Varghese N."/>
            <person name="Submissions S."/>
        </authorList>
    </citation>
    <scope>NUCLEOTIDE SEQUENCE [LARGE SCALE GENOMIC DNA]</scope>
    <source>
        <strain evidence="7">DSM 22618</strain>
    </source>
</reference>
<dbReference type="GO" id="GO:0046872">
    <property type="term" value="F:metal ion binding"/>
    <property type="evidence" value="ECO:0007669"/>
    <property type="project" value="UniProtKB-KW"/>
</dbReference>
<evidence type="ECO:0000256" key="3">
    <source>
        <dbReference type="RuleBase" id="RU003457"/>
    </source>
</evidence>
<dbReference type="Pfam" id="PF17954">
    <property type="entry name" value="Pirin_C_2"/>
    <property type="match status" value="1"/>
</dbReference>
<keyword evidence="7" id="KW-1185">Reference proteome</keyword>
<gene>
    <name evidence="6" type="ORF">SAMN02745746_00958</name>
</gene>
<feature type="domain" description="Pirin N-terminal" evidence="4">
    <location>
        <begin position="5"/>
        <end position="119"/>
    </location>
</feature>
<protein>
    <recommendedName>
        <fullName evidence="8">Pirin N-terminal domain-containing protein</fullName>
    </recommendedName>
</protein>
<feature type="binding site" evidence="2">
    <location>
        <position position="59"/>
    </location>
    <ligand>
        <name>Fe cation</name>
        <dbReference type="ChEBI" id="CHEBI:24875"/>
    </ligand>
</feature>
<sequence length="233" mass="25795">MLNVRKANERGHADHGWLNSYHTFSFASYFDPNHMGWGPLRVINDDTVAGGGGFPTHGHRDMEIISYVLEGALEHKDTLGTGSVIVPGDVQLMSAGTGIAHSEFNHSHQDPVHFLQIWVMPEQNGLRPSYQQRRFEVEEKRGKLRLLVSPDGRDGSLSIRQDVAIYSALIDGDEQVEWVQTAPRLGYIHVARGSVKLDGYPLHAGDGVKVQGDSRLLLSEGEAAEVLFFDMVP</sequence>
<dbReference type="InterPro" id="IPR012093">
    <property type="entry name" value="Pirin"/>
</dbReference>
<evidence type="ECO:0000313" key="6">
    <source>
        <dbReference type="EMBL" id="SMF05615.1"/>
    </source>
</evidence>
<dbReference type="InterPro" id="IPR014710">
    <property type="entry name" value="RmlC-like_jellyroll"/>
</dbReference>
<evidence type="ECO:0008006" key="8">
    <source>
        <dbReference type="Google" id="ProtNLM"/>
    </source>
</evidence>
<dbReference type="STRING" id="1123014.SAMN02745746_00958"/>
<evidence type="ECO:0000256" key="1">
    <source>
        <dbReference type="ARBA" id="ARBA00008416"/>
    </source>
</evidence>
<dbReference type="InterPro" id="IPR011051">
    <property type="entry name" value="RmlC_Cupin_sf"/>
</dbReference>
<evidence type="ECO:0000259" key="5">
    <source>
        <dbReference type="Pfam" id="PF17954"/>
    </source>
</evidence>
<keyword evidence="2" id="KW-0408">Iron</keyword>
<evidence type="ECO:0000256" key="2">
    <source>
        <dbReference type="PIRSR" id="PIRSR006232-1"/>
    </source>
</evidence>
<dbReference type="CDD" id="cd02910">
    <property type="entry name" value="cupin_Yhhw_N"/>
    <property type="match status" value="1"/>
</dbReference>
<dbReference type="InterPro" id="IPR003829">
    <property type="entry name" value="Pirin_N_dom"/>
</dbReference>
<dbReference type="AlphaFoldDB" id="A0A1Y6BEN1"/>
<organism evidence="6 7">
    <name type="scientific">Pseudogulbenkiania subflava DSM 22618</name>
    <dbReference type="NCBI Taxonomy" id="1123014"/>
    <lineage>
        <taxon>Bacteria</taxon>
        <taxon>Pseudomonadati</taxon>
        <taxon>Pseudomonadota</taxon>
        <taxon>Betaproteobacteria</taxon>
        <taxon>Neisseriales</taxon>
        <taxon>Chromobacteriaceae</taxon>
        <taxon>Pseudogulbenkiania</taxon>
    </lineage>
</organism>
<comment type="cofactor">
    <cofactor evidence="2">
        <name>Fe cation</name>
        <dbReference type="ChEBI" id="CHEBI:24875"/>
    </cofactor>
    <text evidence="2">Binds 1 Fe cation per subunit.</text>
</comment>
<dbReference type="Pfam" id="PF02678">
    <property type="entry name" value="Pirin"/>
    <property type="match status" value="1"/>
</dbReference>
<comment type="similarity">
    <text evidence="1 3">Belongs to the pirin family.</text>
</comment>
<proteinExistence type="inferred from homology"/>
<dbReference type="PIRSF" id="PIRSF006232">
    <property type="entry name" value="Pirin"/>
    <property type="match status" value="1"/>
</dbReference>
<feature type="binding site" evidence="2">
    <location>
        <position position="101"/>
    </location>
    <ligand>
        <name>Fe cation</name>
        <dbReference type="ChEBI" id="CHEBI:24875"/>
    </ligand>
</feature>
<evidence type="ECO:0000259" key="4">
    <source>
        <dbReference type="Pfam" id="PF02678"/>
    </source>
</evidence>
<dbReference type="EMBL" id="FXAG01000004">
    <property type="protein sequence ID" value="SMF05615.1"/>
    <property type="molecule type" value="Genomic_DNA"/>
</dbReference>
<dbReference type="PANTHER" id="PTHR43212:SF3">
    <property type="entry name" value="QUERCETIN 2,3-DIOXYGENASE"/>
    <property type="match status" value="1"/>
</dbReference>
<feature type="binding site" evidence="2">
    <location>
        <position position="57"/>
    </location>
    <ligand>
        <name>Fe cation</name>
        <dbReference type="ChEBI" id="CHEBI:24875"/>
    </ligand>
</feature>
<dbReference type="InterPro" id="IPR041602">
    <property type="entry name" value="Quercetinase_C"/>
</dbReference>
<dbReference type="Proteomes" id="UP000192920">
    <property type="component" value="Unassembled WGS sequence"/>
</dbReference>
<dbReference type="SUPFAM" id="SSF51182">
    <property type="entry name" value="RmlC-like cupins"/>
    <property type="match status" value="1"/>
</dbReference>
<feature type="domain" description="Quercetin 2,3-dioxygenase C-terminal cupin" evidence="5">
    <location>
        <begin position="146"/>
        <end position="231"/>
    </location>
</feature>
<feature type="binding site" evidence="2">
    <location>
        <position position="103"/>
    </location>
    <ligand>
        <name>Fe cation</name>
        <dbReference type="ChEBI" id="CHEBI:24875"/>
    </ligand>
</feature>